<evidence type="ECO:0000313" key="3">
    <source>
        <dbReference type="Proteomes" id="UP001221898"/>
    </source>
</evidence>
<feature type="region of interest" description="Disordered" evidence="1">
    <location>
        <begin position="1"/>
        <end position="66"/>
    </location>
</feature>
<keyword evidence="3" id="KW-1185">Reference proteome</keyword>
<comment type="caution">
    <text evidence="2">The sequence shown here is derived from an EMBL/GenBank/DDBJ whole genome shotgun (WGS) entry which is preliminary data.</text>
</comment>
<dbReference type="Proteomes" id="UP001221898">
    <property type="component" value="Unassembled WGS sequence"/>
</dbReference>
<evidence type="ECO:0000256" key="1">
    <source>
        <dbReference type="SAM" id="MobiDB-lite"/>
    </source>
</evidence>
<reference evidence="2" key="1">
    <citation type="journal article" date="2023" name="Science">
        <title>Genome structures resolve the early diversification of teleost fishes.</title>
        <authorList>
            <person name="Parey E."/>
            <person name="Louis A."/>
            <person name="Montfort J."/>
            <person name="Bouchez O."/>
            <person name="Roques C."/>
            <person name="Iampietro C."/>
            <person name="Lluch J."/>
            <person name="Castinel A."/>
            <person name="Donnadieu C."/>
            <person name="Desvignes T."/>
            <person name="Floi Bucao C."/>
            <person name="Jouanno E."/>
            <person name="Wen M."/>
            <person name="Mejri S."/>
            <person name="Dirks R."/>
            <person name="Jansen H."/>
            <person name="Henkel C."/>
            <person name="Chen W.J."/>
            <person name="Zahm M."/>
            <person name="Cabau C."/>
            <person name="Klopp C."/>
            <person name="Thompson A.W."/>
            <person name="Robinson-Rechavi M."/>
            <person name="Braasch I."/>
            <person name="Lecointre G."/>
            <person name="Bobe J."/>
            <person name="Postlethwait J.H."/>
            <person name="Berthelot C."/>
            <person name="Roest Crollius H."/>
            <person name="Guiguen Y."/>
        </authorList>
    </citation>
    <scope>NUCLEOTIDE SEQUENCE</scope>
    <source>
        <strain evidence="2">NC1722</strain>
    </source>
</reference>
<dbReference type="EMBL" id="JAINUG010000084">
    <property type="protein sequence ID" value="KAJ8399310.1"/>
    <property type="molecule type" value="Genomic_DNA"/>
</dbReference>
<proteinExistence type="predicted"/>
<name>A0AAD7SB60_9TELE</name>
<protein>
    <submittedName>
        <fullName evidence="2">Uncharacterized protein</fullName>
    </submittedName>
</protein>
<dbReference type="AlphaFoldDB" id="A0AAD7SB60"/>
<organism evidence="2 3">
    <name type="scientific">Aldrovandia affinis</name>
    <dbReference type="NCBI Taxonomy" id="143900"/>
    <lineage>
        <taxon>Eukaryota</taxon>
        <taxon>Metazoa</taxon>
        <taxon>Chordata</taxon>
        <taxon>Craniata</taxon>
        <taxon>Vertebrata</taxon>
        <taxon>Euteleostomi</taxon>
        <taxon>Actinopterygii</taxon>
        <taxon>Neopterygii</taxon>
        <taxon>Teleostei</taxon>
        <taxon>Notacanthiformes</taxon>
        <taxon>Halosauridae</taxon>
        <taxon>Aldrovandia</taxon>
    </lineage>
</organism>
<sequence length="93" mass="10356">MKALRDSARRRGGRPRVMTNIGEQNNNSNRKRTGVQTVEAPLGSRAGRAPRFYPEGIGSERRDPADRCPFSSAAQFVTRPAVRDFAQTNVVLR</sequence>
<gene>
    <name evidence="2" type="ORF">AAFF_G00413480</name>
</gene>
<evidence type="ECO:0000313" key="2">
    <source>
        <dbReference type="EMBL" id="KAJ8399310.1"/>
    </source>
</evidence>
<accession>A0AAD7SB60</accession>